<comment type="caution">
    <text evidence="1">The sequence shown here is derived from an EMBL/GenBank/DDBJ whole genome shotgun (WGS) entry which is preliminary data.</text>
</comment>
<accession>A0A7C4GGA7</accession>
<dbReference type="EMBL" id="DSUT01000181">
    <property type="protein sequence ID" value="HGK28961.1"/>
    <property type="molecule type" value="Genomic_DNA"/>
</dbReference>
<organism evidence="1">
    <name type="scientific">candidate division WOR-3 bacterium</name>
    <dbReference type="NCBI Taxonomy" id="2052148"/>
    <lineage>
        <taxon>Bacteria</taxon>
        <taxon>Bacteria division WOR-3</taxon>
    </lineage>
</organism>
<protein>
    <recommendedName>
        <fullName evidence="2">Adhesin domain-containing protein</fullName>
    </recommendedName>
</protein>
<dbReference type="AlphaFoldDB" id="A0A7C4GGA7"/>
<evidence type="ECO:0000313" key="1">
    <source>
        <dbReference type="EMBL" id="HGK28961.1"/>
    </source>
</evidence>
<gene>
    <name evidence="1" type="ORF">ENS41_08480</name>
</gene>
<name>A0A7C4GGA7_UNCW3</name>
<proteinExistence type="predicted"/>
<reference evidence="1" key="1">
    <citation type="journal article" date="2020" name="mSystems">
        <title>Genome- and Community-Level Interaction Insights into Carbon Utilization and Element Cycling Functions of Hydrothermarchaeota in Hydrothermal Sediment.</title>
        <authorList>
            <person name="Zhou Z."/>
            <person name="Liu Y."/>
            <person name="Xu W."/>
            <person name="Pan J."/>
            <person name="Luo Z.H."/>
            <person name="Li M."/>
        </authorList>
    </citation>
    <scope>NUCLEOTIDE SEQUENCE [LARGE SCALE GENOMIC DNA]</scope>
    <source>
        <strain evidence="1">SpSt-488</strain>
    </source>
</reference>
<evidence type="ECO:0008006" key="2">
    <source>
        <dbReference type="Google" id="ProtNLM"/>
    </source>
</evidence>
<sequence>MTVALALALVCRIGAEGQLMTVERVIRASFVLPPGTVLAFDHRYGSISVTGTISDSVVMESRVKVSGRSAERVRWLGEHIDVVVRFGPETLRVVTSYPDVPADDSTLCSEVDVKARVPAQSPLVVSNVFGDVQIQGARNHCRAFARYGHIDVFGCAVAEVIGRYSDVTVQDLRGSLAVDNDFGDVSLCDVSGRVRVANRYGRVNLERTRGHVGISNSFGDVECRQDSGVLAVDNRAGDVRAWLMDEQLAELSLVARMGGVELNVRPGIGSRIRGLARRGMVSAGLPLQVVEDGEWRRIAGLLGAGVSDVVLLTCNGDVVVREVTSADSSPAKRE</sequence>